<dbReference type="AlphaFoldDB" id="X1BE97"/>
<keyword evidence="1" id="KW-0175">Coiled coil</keyword>
<name>X1BE97_9ZZZZ</name>
<reference evidence="2" key="1">
    <citation type="journal article" date="2014" name="Front. Microbiol.">
        <title>High frequency of phylogenetically diverse reductive dehalogenase-homologous genes in deep subseafloor sedimentary metagenomes.</title>
        <authorList>
            <person name="Kawai M."/>
            <person name="Futagami T."/>
            <person name="Toyoda A."/>
            <person name="Takaki Y."/>
            <person name="Nishi S."/>
            <person name="Hori S."/>
            <person name="Arai W."/>
            <person name="Tsubouchi T."/>
            <person name="Morono Y."/>
            <person name="Uchiyama I."/>
            <person name="Ito T."/>
            <person name="Fujiyama A."/>
            <person name="Inagaki F."/>
            <person name="Takami H."/>
        </authorList>
    </citation>
    <scope>NUCLEOTIDE SEQUENCE</scope>
    <source>
        <strain evidence="2">Expedition CK06-06</strain>
    </source>
</reference>
<feature type="non-terminal residue" evidence="2">
    <location>
        <position position="157"/>
    </location>
</feature>
<feature type="coiled-coil region" evidence="1">
    <location>
        <begin position="71"/>
        <end position="133"/>
    </location>
</feature>
<sequence length="157" mass="18157">MKIVKNSETTDAIDAALTLISKAKEISLMYLDNRKLNFDKIYERITDIYIESDKLSLAQATCDMIENKILKKELNTKIRGLDAEKSGTEAKKHEDSDKGKILKEMLSIIKKKAREARQERDKLLKQRRALKKAYFKDALMYLGKKDYNNAISSYEES</sequence>
<evidence type="ECO:0000313" key="2">
    <source>
        <dbReference type="EMBL" id="GAG94274.1"/>
    </source>
</evidence>
<evidence type="ECO:0000256" key="1">
    <source>
        <dbReference type="SAM" id="Coils"/>
    </source>
</evidence>
<dbReference type="EMBL" id="BART01023583">
    <property type="protein sequence ID" value="GAG94274.1"/>
    <property type="molecule type" value="Genomic_DNA"/>
</dbReference>
<comment type="caution">
    <text evidence="2">The sequence shown here is derived from an EMBL/GenBank/DDBJ whole genome shotgun (WGS) entry which is preliminary data.</text>
</comment>
<proteinExistence type="predicted"/>
<protein>
    <submittedName>
        <fullName evidence="2">Uncharacterized protein</fullName>
    </submittedName>
</protein>
<accession>X1BE97</accession>
<gene>
    <name evidence="2" type="ORF">S01H4_42862</name>
</gene>
<organism evidence="2">
    <name type="scientific">marine sediment metagenome</name>
    <dbReference type="NCBI Taxonomy" id="412755"/>
    <lineage>
        <taxon>unclassified sequences</taxon>
        <taxon>metagenomes</taxon>
        <taxon>ecological metagenomes</taxon>
    </lineage>
</organism>